<dbReference type="GO" id="GO:0005615">
    <property type="term" value="C:extracellular space"/>
    <property type="evidence" value="ECO:0007669"/>
    <property type="project" value="UniProtKB-KW"/>
</dbReference>
<feature type="compositionally biased region" description="Basic and acidic residues" evidence="7">
    <location>
        <begin position="148"/>
        <end position="165"/>
    </location>
</feature>
<dbReference type="InterPro" id="IPR038326">
    <property type="entry name" value="IFN-lambda_sf"/>
</dbReference>
<comment type="subcellular location">
    <subcellularLocation>
        <location evidence="1">Secreted</location>
    </subcellularLocation>
</comment>
<dbReference type="PANTHER" id="PTHR31943:SF17">
    <property type="entry name" value="INTERFERON LAMBDA-4"/>
    <property type="match status" value="1"/>
</dbReference>
<dbReference type="STRING" id="29139.ENSVURP00010030528"/>
<evidence type="ECO:0000256" key="5">
    <source>
        <dbReference type="ARBA" id="ARBA00022729"/>
    </source>
</evidence>
<evidence type="ECO:0000313" key="10">
    <source>
        <dbReference type="Proteomes" id="UP000314987"/>
    </source>
</evidence>
<evidence type="ECO:0000256" key="6">
    <source>
        <dbReference type="ARBA" id="ARBA00023118"/>
    </source>
</evidence>
<dbReference type="Pfam" id="PF15177">
    <property type="entry name" value="IL28A"/>
    <property type="match status" value="1"/>
</dbReference>
<dbReference type="InterPro" id="IPR029177">
    <property type="entry name" value="INF_lambda"/>
</dbReference>
<dbReference type="GeneTree" id="ENSGT01050000245193"/>
<keyword evidence="6" id="KW-0051">Antiviral defense</keyword>
<accession>A0A4X2M2N9</accession>
<dbReference type="OMA" id="RWEPRNC"/>
<name>A0A4X2M2N9_VOMUR</name>
<keyword evidence="4" id="KW-0964">Secreted</keyword>
<feature type="chain" id="PRO_5021281672" evidence="8">
    <location>
        <begin position="23"/>
        <end position="194"/>
    </location>
</feature>
<dbReference type="AlphaFoldDB" id="A0A4X2M2N9"/>
<gene>
    <name evidence="9" type="primary">LOC114038139</name>
</gene>
<dbReference type="GO" id="GO:0051607">
    <property type="term" value="P:defense response to virus"/>
    <property type="evidence" value="ECO:0007669"/>
    <property type="project" value="UniProtKB-KW"/>
</dbReference>
<dbReference type="Proteomes" id="UP000314987">
    <property type="component" value="Unassembled WGS sequence"/>
</dbReference>
<keyword evidence="3" id="KW-0202">Cytokine</keyword>
<dbReference type="GO" id="GO:0045087">
    <property type="term" value="P:innate immune response"/>
    <property type="evidence" value="ECO:0007669"/>
    <property type="project" value="TreeGrafter"/>
</dbReference>
<sequence>MQSGLSLLVSFSLALLALLGSGDPSDPRPKRCSLGYYHSLDPKALAAVKTFRDSYEQEMLSWGKRNCSFSRRKEPRKVSPCTRLHLAALALENTESVLRNLSRPALATRAVPVLELLSAVRRNVVACMTPPSLAEPRRSEGHPPTQPRTRDPEREDPGEGKWESPQCREAETILSLLKLLTFDLKLVILSGSCA</sequence>
<evidence type="ECO:0000256" key="8">
    <source>
        <dbReference type="SAM" id="SignalP"/>
    </source>
</evidence>
<dbReference type="GO" id="GO:0007259">
    <property type="term" value="P:cell surface receptor signaling pathway via JAK-STAT"/>
    <property type="evidence" value="ECO:0007669"/>
    <property type="project" value="InterPro"/>
</dbReference>
<reference evidence="10" key="1">
    <citation type="submission" date="2018-12" db="EMBL/GenBank/DDBJ databases">
        <authorList>
            <person name="Yazar S."/>
        </authorList>
    </citation>
    <scope>NUCLEOTIDE SEQUENCE [LARGE SCALE GENOMIC DNA]</scope>
</reference>
<evidence type="ECO:0000256" key="2">
    <source>
        <dbReference type="ARBA" id="ARBA00008717"/>
    </source>
</evidence>
<reference evidence="9" key="3">
    <citation type="submission" date="2025-09" db="UniProtKB">
        <authorList>
            <consortium name="Ensembl"/>
        </authorList>
    </citation>
    <scope>IDENTIFICATION</scope>
</reference>
<evidence type="ECO:0000256" key="4">
    <source>
        <dbReference type="ARBA" id="ARBA00022525"/>
    </source>
</evidence>
<dbReference type="PANTHER" id="PTHR31943">
    <property type="entry name" value="INTERLEUKIN-28 AND 29"/>
    <property type="match status" value="1"/>
</dbReference>
<comment type="similarity">
    <text evidence="2">Belongs to the lambda interferon family.</text>
</comment>
<keyword evidence="10" id="KW-1185">Reference proteome</keyword>
<keyword evidence="5 8" id="KW-0732">Signal</keyword>
<evidence type="ECO:0000256" key="7">
    <source>
        <dbReference type="SAM" id="MobiDB-lite"/>
    </source>
</evidence>
<reference evidence="9" key="2">
    <citation type="submission" date="2025-08" db="UniProtKB">
        <authorList>
            <consortium name="Ensembl"/>
        </authorList>
    </citation>
    <scope>IDENTIFICATION</scope>
</reference>
<evidence type="ECO:0000256" key="1">
    <source>
        <dbReference type="ARBA" id="ARBA00004613"/>
    </source>
</evidence>
<dbReference type="GO" id="GO:0005125">
    <property type="term" value="F:cytokine activity"/>
    <property type="evidence" value="ECO:0007669"/>
    <property type="project" value="UniProtKB-KW"/>
</dbReference>
<evidence type="ECO:0000256" key="3">
    <source>
        <dbReference type="ARBA" id="ARBA00022514"/>
    </source>
</evidence>
<organism evidence="9 10">
    <name type="scientific">Vombatus ursinus</name>
    <name type="common">Common wombat</name>
    <dbReference type="NCBI Taxonomy" id="29139"/>
    <lineage>
        <taxon>Eukaryota</taxon>
        <taxon>Metazoa</taxon>
        <taxon>Chordata</taxon>
        <taxon>Craniata</taxon>
        <taxon>Vertebrata</taxon>
        <taxon>Euteleostomi</taxon>
        <taxon>Mammalia</taxon>
        <taxon>Metatheria</taxon>
        <taxon>Diprotodontia</taxon>
        <taxon>Vombatidae</taxon>
        <taxon>Vombatus</taxon>
    </lineage>
</organism>
<protein>
    <submittedName>
        <fullName evidence="9">Uncharacterized protein</fullName>
    </submittedName>
</protein>
<feature type="signal peptide" evidence="8">
    <location>
        <begin position="1"/>
        <end position="22"/>
    </location>
</feature>
<feature type="region of interest" description="Disordered" evidence="7">
    <location>
        <begin position="131"/>
        <end position="165"/>
    </location>
</feature>
<evidence type="ECO:0000313" key="9">
    <source>
        <dbReference type="Ensembl" id="ENSVURP00010030528.1"/>
    </source>
</evidence>
<dbReference type="GO" id="GO:0050778">
    <property type="term" value="P:positive regulation of immune response"/>
    <property type="evidence" value="ECO:0007669"/>
    <property type="project" value="InterPro"/>
</dbReference>
<proteinExistence type="inferred from homology"/>
<dbReference type="Gene3D" id="1.20.1250.60">
    <property type="entry name" value="Interferon lambda"/>
    <property type="match status" value="1"/>
</dbReference>
<dbReference type="Ensembl" id="ENSVURT00010034756.1">
    <property type="protein sequence ID" value="ENSVURP00010030528.1"/>
    <property type="gene ID" value="ENSVURG00010023343.1"/>
</dbReference>